<dbReference type="Gene3D" id="3.30.70.1660">
    <property type="match status" value="1"/>
</dbReference>
<organism evidence="2">
    <name type="scientific">marine metagenome</name>
    <dbReference type="NCBI Taxonomy" id="408172"/>
    <lineage>
        <taxon>unclassified sequences</taxon>
        <taxon>metagenomes</taxon>
        <taxon>ecological metagenomes</taxon>
    </lineage>
</organism>
<name>A0A382JMC4_9ZZZZ</name>
<gene>
    <name evidence="2" type="ORF">METZ01_LOCUS265346</name>
</gene>
<sequence>MEKESITPNFWEDSADAQSKMKTLAALNNQVILWKGFEEQIVTNLELLELANLENDPSFLDEIRLETGQIEKRVGDEEFTLTLSGEHDQRDAILALHAGAGGVDSQDWASMLVRMYTRWCDRKGFGCEVLDLSHGEESGIKSV</sequence>
<dbReference type="InterPro" id="IPR045853">
    <property type="entry name" value="Pep_chain_release_fac_I_sf"/>
</dbReference>
<feature type="non-terminal residue" evidence="2">
    <location>
        <position position="143"/>
    </location>
</feature>
<protein>
    <recommendedName>
        <fullName evidence="1">Peptide chain release factor domain-containing protein</fullName>
    </recommendedName>
</protein>
<dbReference type="Gene3D" id="1.20.58.410">
    <property type="entry name" value="Release factor"/>
    <property type="match status" value="1"/>
</dbReference>
<proteinExistence type="predicted"/>
<evidence type="ECO:0000259" key="1">
    <source>
        <dbReference type="SMART" id="SM00937"/>
    </source>
</evidence>
<accession>A0A382JMC4</accession>
<dbReference type="AlphaFoldDB" id="A0A382JMC4"/>
<dbReference type="SMART" id="SM00937">
    <property type="entry name" value="PCRF"/>
    <property type="match status" value="1"/>
</dbReference>
<dbReference type="GO" id="GO:0006415">
    <property type="term" value="P:translational termination"/>
    <property type="evidence" value="ECO:0007669"/>
    <property type="project" value="InterPro"/>
</dbReference>
<reference evidence="2" key="1">
    <citation type="submission" date="2018-05" db="EMBL/GenBank/DDBJ databases">
        <authorList>
            <person name="Lanie J.A."/>
            <person name="Ng W.-L."/>
            <person name="Kazmierczak K.M."/>
            <person name="Andrzejewski T.M."/>
            <person name="Davidsen T.M."/>
            <person name="Wayne K.J."/>
            <person name="Tettelin H."/>
            <person name="Glass J.I."/>
            <person name="Rusch D."/>
            <person name="Podicherti R."/>
            <person name="Tsui H.-C.T."/>
            <person name="Winkler M.E."/>
        </authorList>
    </citation>
    <scope>NUCLEOTIDE SEQUENCE</scope>
</reference>
<dbReference type="Pfam" id="PF03462">
    <property type="entry name" value="PCRF"/>
    <property type="match status" value="1"/>
</dbReference>
<evidence type="ECO:0000313" key="2">
    <source>
        <dbReference type="EMBL" id="SVC12492.1"/>
    </source>
</evidence>
<dbReference type="PANTHER" id="PTHR43116">
    <property type="entry name" value="PEPTIDE CHAIN RELEASE FACTOR 2"/>
    <property type="match status" value="1"/>
</dbReference>
<feature type="domain" description="Peptide chain release factor" evidence="1">
    <location>
        <begin position="49"/>
        <end position="143"/>
    </location>
</feature>
<dbReference type="InterPro" id="IPR005139">
    <property type="entry name" value="PCRF"/>
</dbReference>
<dbReference type="SUPFAM" id="SSF75620">
    <property type="entry name" value="Release factor"/>
    <property type="match status" value="1"/>
</dbReference>
<dbReference type="PANTHER" id="PTHR43116:SF3">
    <property type="entry name" value="CLASS I PEPTIDE CHAIN RELEASE FACTOR"/>
    <property type="match status" value="1"/>
</dbReference>
<dbReference type="EMBL" id="UINC01074868">
    <property type="protein sequence ID" value="SVC12492.1"/>
    <property type="molecule type" value="Genomic_DNA"/>
</dbReference>